<feature type="region of interest" description="Disordered" evidence="3">
    <location>
        <begin position="588"/>
        <end position="609"/>
    </location>
</feature>
<dbReference type="Pfam" id="PF09758">
    <property type="entry name" value="FPL"/>
    <property type="match status" value="1"/>
</dbReference>
<dbReference type="AlphaFoldDB" id="A0A9W8DY38"/>
<accession>A0A9W8DY38</accession>
<dbReference type="GO" id="GO:0005794">
    <property type="term" value="C:Golgi apparatus"/>
    <property type="evidence" value="ECO:0007669"/>
    <property type="project" value="TreeGrafter"/>
</dbReference>
<evidence type="ECO:0000256" key="2">
    <source>
        <dbReference type="ARBA" id="ARBA00023006"/>
    </source>
</evidence>
<dbReference type="GO" id="GO:0007034">
    <property type="term" value="P:vacuolar transport"/>
    <property type="evidence" value="ECO:0007669"/>
    <property type="project" value="TreeGrafter"/>
</dbReference>
<keyword evidence="7" id="KW-1185">Reference proteome</keyword>
<dbReference type="PANTHER" id="PTHR21481">
    <property type="entry name" value="PROTEIN CLEC16A"/>
    <property type="match status" value="1"/>
</dbReference>
<gene>
    <name evidence="6" type="primary">CLEC16A_2</name>
    <name evidence="6" type="ORF">IWQ60_005588</name>
</gene>
<dbReference type="OrthoDB" id="294052at2759"/>
<dbReference type="InterPro" id="IPR045820">
    <property type="entry name" value="CLEC16A/TT9_C"/>
</dbReference>
<dbReference type="GO" id="GO:1901096">
    <property type="term" value="P:regulation of autophagosome maturation"/>
    <property type="evidence" value="ECO:0007669"/>
    <property type="project" value="TreeGrafter"/>
</dbReference>
<dbReference type="InterPro" id="IPR019155">
    <property type="entry name" value="CLEC16A/TT9_N"/>
</dbReference>
<comment type="similarity">
    <text evidence="1">Belongs to the CLEC16A/gop-1 family.</text>
</comment>
<evidence type="ECO:0000256" key="1">
    <source>
        <dbReference type="ARBA" id="ARBA00006441"/>
    </source>
</evidence>
<feature type="region of interest" description="Disordered" evidence="3">
    <location>
        <begin position="792"/>
        <end position="813"/>
    </location>
</feature>
<dbReference type="GO" id="GO:0006914">
    <property type="term" value="P:autophagy"/>
    <property type="evidence" value="ECO:0007669"/>
    <property type="project" value="UniProtKB-KW"/>
</dbReference>
<dbReference type="GO" id="GO:0005770">
    <property type="term" value="C:late endosome"/>
    <property type="evidence" value="ECO:0007669"/>
    <property type="project" value="TreeGrafter"/>
</dbReference>
<evidence type="ECO:0000313" key="7">
    <source>
        <dbReference type="Proteomes" id="UP001150569"/>
    </source>
</evidence>
<feature type="compositionally biased region" description="Polar residues" evidence="3">
    <location>
        <begin position="594"/>
        <end position="608"/>
    </location>
</feature>
<feature type="compositionally biased region" description="Polar residues" evidence="3">
    <location>
        <begin position="672"/>
        <end position="695"/>
    </location>
</feature>
<comment type="caution">
    <text evidence="6">The sequence shown here is derived from an EMBL/GenBank/DDBJ whole genome shotgun (WGS) entry which is preliminary data.</text>
</comment>
<dbReference type="EMBL" id="JANBPT010000306">
    <property type="protein sequence ID" value="KAJ1923894.1"/>
    <property type="molecule type" value="Genomic_DNA"/>
</dbReference>
<proteinExistence type="inferred from homology"/>
<reference evidence="6" key="1">
    <citation type="submission" date="2022-07" db="EMBL/GenBank/DDBJ databases">
        <title>Phylogenomic reconstructions and comparative analyses of Kickxellomycotina fungi.</title>
        <authorList>
            <person name="Reynolds N.K."/>
            <person name="Stajich J.E."/>
            <person name="Barry K."/>
            <person name="Grigoriev I.V."/>
            <person name="Crous P."/>
            <person name="Smith M.E."/>
        </authorList>
    </citation>
    <scope>NUCLEOTIDE SEQUENCE</scope>
    <source>
        <strain evidence="6">RSA 861</strain>
    </source>
</reference>
<feature type="region of interest" description="Disordered" evidence="3">
    <location>
        <begin position="433"/>
        <end position="452"/>
    </location>
</feature>
<keyword evidence="2" id="KW-0072">Autophagy</keyword>
<organism evidence="6 7">
    <name type="scientific">Tieghemiomyces parasiticus</name>
    <dbReference type="NCBI Taxonomy" id="78921"/>
    <lineage>
        <taxon>Eukaryota</taxon>
        <taxon>Fungi</taxon>
        <taxon>Fungi incertae sedis</taxon>
        <taxon>Zoopagomycota</taxon>
        <taxon>Kickxellomycotina</taxon>
        <taxon>Dimargaritomycetes</taxon>
        <taxon>Dimargaritales</taxon>
        <taxon>Dimargaritaceae</taxon>
        <taxon>Tieghemiomyces</taxon>
    </lineage>
</organism>
<evidence type="ECO:0000313" key="6">
    <source>
        <dbReference type="EMBL" id="KAJ1923894.1"/>
    </source>
</evidence>
<feature type="domain" description="FPL" evidence="4">
    <location>
        <begin position="48"/>
        <end position="195"/>
    </location>
</feature>
<feature type="region of interest" description="Disordered" evidence="3">
    <location>
        <begin position="668"/>
        <end position="716"/>
    </location>
</feature>
<feature type="region of interest" description="Disordered" evidence="3">
    <location>
        <begin position="957"/>
        <end position="993"/>
    </location>
</feature>
<protein>
    <submittedName>
        <fullName evidence="6">Protein CL16A</fullName>
    </submittedName>
</protein>
<dbReference type="Proteomes" id="UP001150569">
    <property type="component" value="Unassembled WGS sequence"/>
</dbReference>
<dbReference type="GO" id="GO:0016197">
    <property type="term" value="P:endosomal transport"/>
    <property type="evidence" value="ECO:0007669"/>
    <property type="project" value="TreeGrafter"/>
</dbReference>
<evidence type="ECO:0000259" key="4">
    <source>
        <dbReference type="Pfam" id="PF09758"/>
    </source>
</evidence>
<evidence type="ECO:0000256" key="3">
    <source>
        <dbReference type="SAM" id="MobiDB-lite"/>
    </source>
</evidence>
<feature type="compositionally biased region" description="Gly residues" evidence="3">
    <location>
        <begin position="798"/>
        <end position="809"/>
    </location>
</feature>
<feature type="domain" description="CLEC16A/TT9 C-terminal" evidence="5">
    <location>
        <begin position="248"/>
        <end position="338"/>
    </location>
</feature>
<name>A0A9W8DY38_9FUNG</name>
<evidence type="ECO:0000259" key="5">
    <source>
        <dbReference type="Pfam" id="PF19439"/>
    </source>
</evidence>
<dbReference type="InterPro" id="IPR039272">
    <property type="entry name" value="CLEC16A/TT9"/>
</dbReference>
<sequence>MLPRWLINLGSEAEQSPEQRYMHKIEALDRRLASFTPHSDTHVVIEKIRQLSEVLIYCDRHHPELLGYFLEKQMHLRFFGLLDQKMPVEVLLQFLQTLSIIIDSIKTENFMYYLLSNNYINRILQFPFDFSSDEVLAYYVSFLKTLSLKLTPDTVHFFCNAKTRDFPLYTSAIRFFDHKDTMVRIAVKSITLNVYRTLTPAARAVVLDHPSCRAYFYDLVRSVRRKHEAVVDLVRPGSVRPAVPYSQINQILEEHLETIAYVNDVFGLGVGAINSVLAQTLRTELLYPVYLAHLLEHQAQPADPDRRCQAHVSLVFLTHLVMTLKYPSVINEVATMLFSETARDLVPVGHVAGEEVTDASADGDGEDDGIHAVDGALFLRPNRADDTLAMPLLCLCYFLLINKAVSPSTLAQTSLCPRRLARTKDILQSLMGSADAAPSSLPNFGTGRPTDRPAEETAVTAARAAEANLCPFAHQHPFVALLLDWFTTNHACRPVTVDLAAAVLDELTLTADPIHVLCKEHRATLQTALTAIQTALRDRVAADVTESNLSAVVAELHGLQLHTFEQRMFNAILEAKLVFPTPSRVPGSPLLSDGASSSQAGETMSMETTEGDDGILLDLARGAPPVVTTADGTATVEPSPLVTPFRPTPVVSGRTVVHFAFHIDRWLRSDTKPNQQGTPAHSTTPHTLSPTASEKSPSGPGRPPTSPPSSASPLPVAGFEPVYRERQVLPLAKHPHIPVVVHARRSIQVFHGFLLSDEQAELVILKPQRDHPGHAEVVYAVPVADLSVHRVVPASPATGGGGGGGGGGTRTSTSQAMDSLLALNGGGHSGGAMAPGPASRARQFGHTLFRSATSSSSSSVVSLAHQPSVLDAGLQTSSGMGGSDPHPQLPRRQLHVAGPYYRPQRGQAGHPRSQYLDVTLHFKDKAAALFVESRLIQARTAARQAIAADVLAALHVPPTPSSLSSPSLLPPPSPTLLVGSPDERESPISAMDG</sequence>
<dbReference type="PANTHER" id="PTHR21481:SF0">
    <property type="entry name" value="PROTEIN CLEC16A"/>
    <property type="match status" value="1"/>
</dbReference>
<dbReference type="Pfam" id="PF19439">
    <property type="entry name" value="CLEC16A_C"/>
    <property type="match status" value="1"/>
</dbReference>
<feature type="region of interest" description="Disordered" evidence="3">
    <location>
        <begin position="872"/>
        <end position="891"/>
    </location>
</feature>